<dbReference type="Gene3D" id="2.70.98.40">
    <property type="entry name" value="Glycoside hydrolase, family 65, N-terminal domain"/>
    <property type="match status" value="1"/>
</dbReference>
<organism evidence="5 6">
    <name type="scientific">Rubellicoccus peritrichatus</name>
    <dbReference type="NCBI Taxonomy" id="3080537"/>
    <lineage>
        <taxon>Bacteria</taxon>
        <taxon>Pseudomonadati</taxon>
        <taxon>Verrucomicrobiota</taxon>
        <taxon>Opitutia</taxon>
        <taxon>Puniceicoccales</taxon>
        <taxon>Cerasicoccaceae</taxon>
        <taxon>Rubellicoccus</taxon>
    </lineage>
</organism>
<dbReference type="EMBL" id="CP136920">
    <property type="protein sequence ID" value="WOO41469.1"/>
    <property type="molecule type" value="Genomic_DNA"/>
</dbReference>
<keyword evidence="2" id="KW-0808">Transferase</keyword>
<evidence type="ECO:0008006" key="7">
    <source>
        <dbReference type="Google" id="ProtNLM"/>
    </source>
</evidence>
<evidence type="ECO:0000259" key="3">
    <source>
        <dbReference type="Pfam" id="PF06165"/>
    </source>
</evidence>
<protein>
    <recommendedName>
        <fullName evidence="7">Glycosyl transferase family 36</fullName>
    </recommendedName>
</protein>
<dbReference type="InterPro" id="IPR052047">
    <property type="entry name" value="GH94_Enzymes"/>
</dbReference>
<sequence>MDNIAEIQPPHIKHATHTPVSPWGYFDNETKEFVLETPFAPRHWKNILWNKTFNAQPNQASGGISYLREKDGRIILLNWSGEKYIYLQNLKTGQIFNPGFSPICDKSFSAFECRYGLSTSTTRIEQHGLKVEVVQSVDSKKAQEYFELSLNNLRSNSESWRIIFFADLNLSAGDGKFGADDYFAGSTSQGSRRLEITNKSIPDGSHTAFLECDHTFGDSLFDLNDFTGVYGSIARPEALLENWPTETRPIQSPALAGYIDCELAPHTNKSMLFTLGLVSKDQQSSSSLSTKSQVESSRQKQTDWFKNLYEQIEVATPDAEFDLFVNTWIKHQLTYCAYWNRGWGKGFRDSNQDAWAFTLLDPARSRDMILDCLPYQYADGRTVRRWAPIVRDQYNDGGTWLIFATHAYLSETGDTDILNHVSPFFESDESGSVYEHLKRGADYLWDNRGDRGLCLMPFGDWNDRLTGIGKDGKGQSVWTTMALLESLKKLEEIARLTNKSEDVTCFSERHTCLLEVLRKEAWNGKWYSRAFNDAGDPVGSPDCAEGAIYLLPQAWSILCGIATDEQIPQLIKAVHEELETVHGFRLLSPPYSKYDPSIGHLSATPPGQLENGGNYCHGTMFMAYALCMAKHTDYALDIFKKIFPTNPDNPPAVSRQEPFSLTNSYFAPESGELAGRSLFSWRTGTAGWAFRCAIEGIMGVKADINGLEVRGDLPSGWNQASMTRTMRGKKLNIIWQKTGEVSRTLNGVPVGNDALDPDAWPKDTNELNITF</sequence>
<dbReference type="InterPro" id="IPR033432">
    <property type="entry name" value="GH94_catalytic"/>
</dbReference>
<dbReference type="Pfam" id="PF06165">
    <property type="entry name" value="GH94_b-supersand"/>
    <property type="match status" value="1"/>
</dbReference>
<accession>A0AAQ3LBH1</accession>
<dbReference type="PANTHER" id="PTHR37469">
    <property type="entry name" value="CELLOBIONIC ACID PHOSPHORYLASE-RELATED"/>
    <property type="match status" value="1"/>
</dbReference>
<dbReference type="GO" id="GO:0030246">
    <property type="term" value="F:carbohydrate binding"/>
    <property type="evidence" value="ECO:0007669"/>
    <property type="project" value="InterPro"/>
</dbReference>
<dbReference type="SUPFAM" id="SSF48208">
    <property type="entry name" value="Six-hairpin glycosidases"/>
    <property type="match status" value="1"/>
</dbReference>
<dbReference type="InterPro" id="IPR012341">
    <property type="entry name" value="6hp_glycosidase-like_sf"/>
</dbReference>
<reference evidence="5 6" key="1">
    <citation type="submission" date="2023-10" db="EMBL/GenBank/DDBJ databases">
        <title>Rubellicoccus peritrichatus gen. nov., sp. nov., isolated from an algae of coral reef tank.</title>
        <authorList>
            <person name="Luo J."/>
        </authorList>
    </citation>
    <scope>NUCLEOTIDE SEQUENCE [LARGE SCALE GENOMIC DNA]</scope>
    <source>
        <strain evidence="5 6">CR14</strain>
    </source>
</reference>
<dbReference type="KEGG" id="puo:RZN69_00110"/>
<gene>
    <name evidence="5" type="ORF">RZN69_00110</name>
</gene>
<dbReference type="InterPro" id="IPR008928">
    <property type="entry name" value="6-hairpin_glycosidase_sf"/>
</dbReference>
<evidence type="ECO:0000313" key="5">
    <source>
        <dbReference type="EMBL" id="WOO41469.1"/>
    </source>
</evidence>
<dbReference type="GO" id="GO:0016757">
    <property type="term" value="F:glycosyltransferase activity"/>
    <property type="evidence" value="ECO:0007669"/>
    <property type="project" value="UniProtKB-KW"/>
</dbReference>
<dbReference type="Pfam" id="PF17167">
    <property type="entry name" value="Glyco_hydro_94"/>
    <property type="match status" value="1"/>
</dbReference>
<dbReference type="InterPro" id="IPR011013">
    <property type="entry name" value="Gal_mutarotase_sf_dom"/>
</dbReference>
<dbReference type="PANTHER" id="PTHR37469:SF2">
    <property type="entry name" value="CELLOBIONIC ACID PHOSPHORYLASE"/>
    <property type="match status" value="1"/>
</dbReference>
<dbReference type="Proteomes" id="UP001304300">
    <property type="component" value="Chromosome"/>
</dbReference>
<dbReference type="GO" id="GO:0005975">
    <property type="term" value="P:carbohydrate metabolic process"/>
    <property type="evidence" value="ECO:0007669"/>
    <property type="project" value="InterPro"/>
</dbReference>
<keyword evidence="1" id="KW-0328">Glycosyltransferase</keyword>
<dbReference type="AlphaFoldDB" id="A0AAQ3LBH1"/>
<dbReference type="InterPro" id="IPR010383">
    <property type="entry name" value="Glyco_hydrolase_94_b-supersand"/>
</dbReference>
<feature type="domain" description="Glycosyl hydrolase 94 catalytic" evidence="4">
    <location>
        <begin position="305"/>
        <end position="699"/>
    </location>
</feature>
<evidence type="ECO:0000313" key="6">
    <source>
        <dbReference type="Proteomes" id="UP001304300"/>
    </source>
</evidence>
<dbReference type="Gene3D" id="2.60.420.10">
    <property type="entry name" value="Maltose phosphorylase, domain 3"/>
    <property type="match status" value="1"/>
</dbReference>
<dbReference type="Gene3D" id="1.50.10.10">
    <property type="match status" value="1"/>
</dbReference>
<feature type="domain" description="Glycosyl hydrolase 94 supersandwich" evidence="3">
    <location>
        <begin position="32"/>
        <end position="283"/>
    </location>
</feature>
<name>A0AAQ3LBH1_9BACT</name>
<dbReference type="RefSeq" id="WP_317833953.1">
    <property type="nucleotide sequence ID" value="NZ_CP136920.1"/>
</dbReference>
<dbReference type="SUPFAM" id="SSF74650">
    <property type="entry name" value="Galactose mutarotase-like"/>
    <property type="match status" value="1"/>
</dbReference>
<evidence type="ECO:0000256" key="1">
    <source>
        <dbReference type="ARBA" id="ARBA00022676"/>
    </source>
</evidence>
<evidence type="ECO:0000256" key="2">
    <source>
        <dbReference type="ARBA" id="ARBA00022679"/>
    </source>
</evidence>
<keyword evidence="6" id="KW-1185">Reference proteome</keyword>
<evidence type="ECO:0000259" key="4">
    <source>
        <dbReference type="Pfam" id="PF17167"/>
    </source>
</evidence>
<dbReference type="InterPro" id="IPR037018">
    <property type="entry name" value="GH65_N"/>
</dbReference>
<proteinExistence type="predicted"/>